<organism evidence="1 2">
    <name type="scientific">Mitsuokella multacida DSM 20544</name>
    <dbReference type="NCBI Taxonomy" id="500635"/>
    <lineage>
        <taxon>Bacteria</taxon>
        <taxon>Bacillati</taxon>
        <taxon>Bacillota</taxon>
        <taxon>Negativicutes</taxon>
        <taxon>Selenomonadales</taxon>
        <taxon>Selenomonadaceae</taxon>
        <taxon>Mitsuokella</taxon>
    </lineage>
</organism>
<proteinExistence type="predicted"/>
<protein>
    <submittedName>
        <fullName evidence="1">Uncharacterized protein</fullName>
    </submittedName>
</protein>
<dbReference type="AlphaFoldDB" id="C9KIV0"/>
<sequence>MKILAVSFLLYTKKAKNTAFSVSFRAIPLYEPHLARSCIPADDFAQSLYICIGLEDVLHNLLHGKTPCLFTISSVI</sequence>
<dbReference type="HOGENOM" id="CLU_2650474_0_0_9"/>
<evidence type="ECO:0000313" key="2">
    <source>
        <dbReference type="Proteomes" id="UP000003671"/>
    </source>
</evidence>
<comment type="caution">
    <text evidence="1">The sequence shown here is derived from an EMBL/GenBank/DDBJ whole genome shotgun (WGS) entry which is preliminary data.</text>
</comment>
<reference evidence="1" key="1">
    <citation type="submission" date="2009-09" db="EMBL/GenBank/DDBJ databases">
        <authorList>
            <person name="Weinstock G."/>
            <person name="Sodergren E."/>
            <person name="Clifton S."/>
            <person name="Fulton L."/>
            <person name="Fulton B."/>
            <person name="Courtney L."/>
            <person name="Fronick C."/>
            <person name="Harrison M."/>
            <person name="Strong C."/>
            <person name="Farmer C."/>
            <person name="Delahaunty K."/>
            <person name="Markovic C."/>
            <person name="Hall O."/>
            <person name="Minx P."/>
            <person name="Tomlinson C."/>
            <person name="Mitreva M."/>
            <person name="Nelson J."/>
            <person name="Hou S."/>
            <person name="Wollam A."/>
            <person name="Pepin K.H."/>
            <person name="Johnson M."/>
            <person name="Bhonagiri V."/>
            <person name="Nash W.E."/>
            <person name="Warren W."/>
            <person name="Chinwalla A."/>
            <person name="Mardis E.R."/>
            <person name="Wilson R.K."/>
        </authorList>
    </citation>
    <scope>NUCLEOTIDE SEQUENCE [LARGE SCALE GENOMIC DNA]</scope>
    <source>
        <strain evidence="1">DSM 20544</strain>
    </source>
</reference>
<dbReference type="Proteomes" id="UP000003671">
    <property type="component" value="Unassembled WGS sequence"/>
</dbReference>
<evidence type="ECO:0000313" key="1">
    <source>
        <dbReference type="EMBL" id="EEX70213.1"/>
    </source>
</evidence>
<gene>
    <name evidence="1" type="ORF">MITSMUL_03351</name>
</gene>
<accession>C9KIV0</accession>
<name>C9KIV0_9FIRM</name>
<dbReference type="EMBL" id="ABWK02000001">
    <property type="protein sequence ID" value="EEX70213.1"/>
    <property type="molecule type" value="Genomic_DNA"/>
</dbReference>
<keyword evidence="2" id="KW-1185">Reference proteome</keyword>